<feature type="domain" description="Tle cognate immunity protein 4 C-terminal" evidence="2">
    <location>
        <begin position="198"/>
        <end position="325"/>
    </location>
</feature>
<feature type="signal peptide" evidence="1">
    <location>
        <begin position="1"/>
        <end position="21"/>
    </location>
</feature>
<keyword evidence="1" id="KW-0732">Signal</keyword>
<evidence type="ECO:0000313" key="4">
    <source>
        <dbReference type="Proteomes" id="UP001144352"/>
    </source>
</evidence>
<dbReference type="Proteomes" id="UP001144352">
    <property type="component" value="Unassembled WGS sequence"/>
</dbReference>
<feature type="chain" id="PRO_5040877328" description="Tle cognate immunity protein 4 C-terminal domain-containing protein" evidence="1">
    <location>
        <begin position="22"/>
        <end position="326"/>
    </location>
</feature>
<reference evidence="3" key="1">
    <citation type="submission" date="2022-12" db="EMBL/GenBank/DDBJ databases">
        <title>Reference genome sequencing for broad-spectrum identification of bacterial and archaeal isolates by mass spectrometry.</title>
        <authorList>
            <person name="Sekiguchi Y."/>
            <person name="Tourlousse D.M."/>
        </authorList>
    </citation>
    <scope>NUCLEOTIDE SEQUENCE</scope>
    <source>
        <strain evidence="3">H2</strain>
    </source>
</reference>
<dbReference type="RefSeq" id="WP_214187601.1">
    <property type="nucleotide sequence ID" value="NZ_BSDS01000001.1"/>
</dbReference>
<dbReference type="InterPro" id="IPR041290">
    <property type="entry name" value="Tli4_C"/>
</dbReference>
<accession>A0A9W6G0S4</accession>
<evidence type="ECO:0000256" key="1">
    <source>
        <dbReference type="SAM" id="SignalP"/>
    </source>
</evidence>
<dbReference type="EMBL" id="BSDS01000001">
    <property type="protein sequence ID" value="GLI38332.1"/>
    <property type="molecule type" value="Genomic_DNA"/>
</dbReference>
<keyword evidence="4" id="KW-1185">Reference proteome</keyword>
<comment type="caution">
    <text evidence="3">The sequence shown here is derived from an EMBL/GenBank/DDBJ whole genome shotgun (WGS) entry which is preliminary data.</text>
</comment>
<evidence type="ECO:0000259" key="2">
    <source>
        <dbReference type="Pfam" id="PF18426"/>
    </source>
</evidence>
<protein>
    <recommendedName>
        <fullName evidence="2">Tle cognate immunity protein 4 C-terminal domain-containing protein</fullName>
    </recommendedName>
</protein>
<gene>
    <name evidence="3" type="ORF">GHYDROH2_18330</name>
</gene>
<proteinExistence type="predicted"/>
<dbReference type="Pfam" id="PF18426">
    <property type="entry name" value="Tli4_C"/>
    <property type="match status" value="1"/>
</dbReference>
<organism evidence="3 4">
    <name type="scientific">Geobacter hydrogenophilus</name>
    <dbReference type="NCBI Taxonomy" id="40983"/>
    <lineage>
        <taxon>Bacteria</taxon>
        <taxon>Pseudomonadati</taxon>
        <taxon>Thermodesulfobacteriota</taxon>
        <taxon>Desulfuromonadia</taxon>
        <taxon>Geobacterales</taxon>
        <taxon>Geobacteraceae</taxon>
        <taxon>Geobacter</taxon>
    </lineage>
</organism>
<sequence>MNVRILLSLLMVLVMAGCGNAAGNKIDKSKDLKKGATSGMKTYHMGRFAIDVPAEFKLEVQQQKIRYAEVSDFLWKNSNHRGKDREDLWQQKIKLINKKPKPVNNNKTIIEERMLQGLGKWAKAVVYHGNYLVPELIYWTLLVDYGDVAVWLTLDGTNNEMTINNFTNILSSYHYGSSQNNKGNYSLRYGVISLPYLEQESTYARFEGHPLIKKLEITMNETHEEESKKDGLLGRLAASLMTGFASGVDIDKVRTGKRTIAGMKGEETILRMDDGMKKRLNFIWRYAGDKDSGNRPKIVFDMESELGQEKEKIKLWDAMLDSMRAQ</sequence>
<dbReference type="PROSITE" id="PS51257">
    <property type="entry name" value="PROKAR_LIPOPROTEIN"/>
    <property type="match status" value="1"/>
</dbReference>
<name>A0A9W6G0S4_9BACT</name>
<evidence type="ECO:0000313" key="3">
    <source>
        <dbReference type="EMBL" id="GLI38332.1"/>
    </source>
</evidence>
<dbReference type="AlphaFoldDB" id="A0A9W6G0S4"/>